<feature type="transmembrane region" description="Helical" evidence="6">
    <location>
        <begin position="216"/>
        <end position="239"/>
    </location>
</feature>
<feature type="transmembrane region" description="Helical" evidence="6">
    <location>
        <begin position="176"/>
        <end position="196"/>
    </location>
</feature>
<protein>
    <submittedName>
        <fullName evidence="8">MFS transporter</fullName>
    </submittedName>
</protein>
<proteinExistence type="predicted"/>
<evidence type="ECO:0000256" key="5">
    <source>
        <dbReference type="ARBA" id="ARBA00023136"/>
    </source>
</evidence>
<gene>
    <name evidence="8" type="ORF">GCM10011534_08650</name>
</gene>
<dbReference type="InterPro" id="IPR001958">
    <property type="entry name" value="Tet-R_TetA/multi-R_MdtG-like"/>
</dbReference>
<evidence type="ECO:0000256" key="2">
    <source>
        <dbReference type="ARBA" id="ARBA00022475"/>
    </source>
</evidence>
<evidence type="ECO:0000313" key="9">
    <source>
        <dbReference type="Proteomes" id="UP000649829"/>
    </source>
</evidence>
<feature type="transmembrane region" description="Helical" evidence="6">
    <location>
        <begin position="18"/>
        <end position="36"/>
    </location>
</feature>
<feature type="transmembrane region" description="Helical" evidence="6">
    <location>
        <begin position="117"/>
        <end position="138"/>
    </location>
</feature>
<feature type="domain" description="Major facilitator superfamily (MFS) profile" evidence="7">
    <location>
        <begin position="18"/>
        <end position="400"/>
    </location>
</feature>
<evidence type="ECO:0000259" key="7">
    <source>
        <dbReference type="PROSITE" id="PS50850"/>
    </source>
</evidence>
<feature type="transmembrane region" description="Helical" evidence="6">
    <location>
        <begin position="251"/>
        <end position="275"/>
    </location>
</feature>
<dbReference type="SUPFAM" id="SSF103473">
    <property type="entry name" value="MFS general substrate transporter"/>
    <property type="match status" value="1"/>
</dbReference>
<feature type="transmembrane region" description="Helical" evidence="6">
    <location>
        <begin position="150"/>
        <end position="170"/>
    </location>
</feature>
<dbReference type="InterPro" id="IPR020846">
    <property type="entry name" value="MFS_dom"/>
</dbReference>
<reference evidence="8" key="2">
    <citation type="submission" date="2020-09" db="EMBL/GenBank/DDBJ databases">
        <authorList>
            <person name="Sun Q."/>
            <person name="Zhou Y."/>
        </authorList>
    </citation>
    <scope>NUCLEOTIDE SEQUENCE</scope>
    <source>
        <strain evidence="8">CGMCC 1.6293</strain>
    </source>
</reference>
<dbReference type="InterPro" id="IPR011701">
    <property type="entry name" value="MFS"/>
</dbReference>
<evidence type="ECO:0000256" key="6">
    <source>
        <dbReference type="SAM" id="Phobius"/>
    </source>
</evidence>
<organism evidence="8 9">
    <name type="scientific">Pseudooceanicola nanhaiensis</name>
    <dbReference type="NCBI Taxonomy" id="375761"/>
    <lineage>
        <taxon>Bacteria</taxon>
        <taxon>Pseudomonadati</taxon>
        <taxon>Pseudomonadota</taxon>
        <taxon>Alphaproteobacteria</taxon>
        <taxon>Rhodobacterales</taxon>
        <taxon>Paracoccaceae</taxon>
        <taxon>Pseudooceanicola</taxon>
    </lineage>
</organism>
<feature type="transmembrane region" description="Helical" evidence="6">
    <location>
        <begin position="56"/>
        <end position="79"/>
    </location>
</feature>
<dbReference type="RefSeq" id="WP_051630287.1">
    <property type="nucleotide sequence ID" value="NZ_BMLF01000001.1"/>
</dbReference>
<feature type="transmembrane region" description="Helical" evidence="6">
    <location>
        <begin position="377"/>
        <end position="396"/>
    </location>
</feature>
<feature type="transmembrane region" description="Helical" evidence="6">
    <location>
        <begin position="312"/>
        <end position="336"/>
    </location>
</feature>
<dbReference type="PANTHER" id="PTHR43124">
    <property type="entry name" value="PURINE EFFLUX PUMP PBUE"/>
    <property type="match status" value="1"/>
</dbReference>
<sequence>MTQPATAAPRPDAPPPGVTLAILGISSLTVMANATIAPALPGLRDHFGDTPGIETLAGLVVTLPSLFVVLTAGLFGILADRFDKRPLVMLSMLIYALGGASGLLAQTMGWMLAGRVALGLGVAGTMTLAQAYVGTLWHGSARDRFAGHQVAAMNFGGIIFMTAGGVMASINWRLPFVIYAVAIPIGIFAWFMLSRVPGRYTAEPRAVDAPAEDERFPWGAFFFVGPFAAILMITFYALPTRLPFLLAERGIGGPILTGLVLSTVTLMSIPGALLYGRIRRFVSPRSVVAFGMLTLGAGLLVISRAHSLPVTILGVALCGAPLGVMFPNFIALFMALVPPSMRGRASGLLTTAIFGGQFLSPLVSGPLVAAFGLSGGLMAVAVLPICAGLVAGLSSLREGRRSAAA</sequence>
<dbReference type="InterPro" id="IPR036259">
    <property type="entry name" value="MFS_trans_sf"/>
</dbReference>
<feature type="transmembrane region" description="Helical" evidence="6">
    <location>
        <begin position="86"/>
        <end position="105"/>
    </location>
</feature>
<dbReference type="PROSITE" id="PS50850">
    <property type="entry name" value="MFS"/>
    <property type="match status" value="1"/>
</dbReference>
<dbReference type="Pfam" id="PF07690">
    <property type="entry name" value="MFS_1"/>
    <property type="match status" value="1"/>
</dbReference>
<dbReference type="InterPro" id="IPR050189">
    <property type="entry name" value="MFS_Efflux_Transporters"/>
</dbReference>
<keyword evidence="4 6" id="KW-1133">Transmembrane helix</keyword>
<evidence type="ECO:0000256" key="4">
    <source>
        <dbReference type="ARBA" id="ARBA00022989"/>
    </source>
</evidence>
<evidence type="ECO:0000256" key="3">
    <source>
        <dbReference type="ARBA" id="ARBA00022692"/>
    </source>
</evidence>
<reference evidence="8" key="1">
    <citation type="journal article" date="2014" name="Int. J. Syst. Evol. Microbiol.">
        <title>Complete genome sequence of Corynebacterium casei LMG S-19264T (=DSM 44701T), isolated from a smear-ripened cheese.</title>
        <authorList>
            <consortium name="US DOE Joint Genome Institute (JGI-PGF)"/>
            <person name="Walter F."/>
            <person name="Albersmeier A."/>
            <person name="Kalinowski J."/>
            <person name="Ruckert C."/>
        </authorList>
    </citation>
    <scope>NUCLEOTIDE SEQUENCE</scope>
    <source>
        <strain evidence="8">CGMCC 1.6293</strain>
    </source>
</reference>
<dbReference type="Proteomes" id="UP000649829">
    <property type="component" value="Unassembled WGS sequence"/>
</dbReference>
<dbReference type="CDD" id="cd17473">
    <property type="entry name" value="MFS_arabinose_efflux_permease_like"/>
    <property type="match status" value="1"/>
</dbReference>
<name>A0A917SNB2_9RHOB</name>
<comment type="subcellular location">
    <subcellularLocation>
        <location evidence="1">Cell membrane</location>
        <topology evidence="1">Multi-pass membrane protein</topology>
    </subcellularLocation>
</comment>
<keyword evidence="2" id="KW-1003">Cell membrane</keyword>
<dbReference type="PANTHER" id="PTHR43124:SF3">
    <property type="entry name" value="CHLORAMPHENICOL EFFLUX PUMP RV0191"/>
    <property type="match status" value="1"/>
</dbReference>
<dbReference type="AlphaFoldDB" id="A0A917SNB2"/>
<dbReference type="EMBL" id="BMLF01000001">
    <property type="protein sequence ID" value="GGL88785.1"/>
    <property type="molecule type" value="Genomic_DNA"/>
</dbReference>
<accession>A0A917SNB2</accession>
<dbReference type="Gene3D" id="1.20.1250.20">
    <property type="entry name" value="MFS general substrate transporter like domains"/>
    <property type="match status" value="1"/>
</dbReference>
<evidence type="ECO:0000313" key="8">
    <source>
        <dbReference type="EMBL" id="GGL88785.1"/>
    </source>
</evidence>
<dbReference type="GO" id="GO:0022857">
    <property type="term" value="F:transmembrane transporter activity"/>
    <property type="evidence" value="ECO:0007669"/>
    <property type="project" value="InterPro"/>
</dbReference>
<comment type="caution">
    <text evidence="8">The sequence shown here is derived from an EMBL/GenBank/DDBJ whole genome shotgun (WGS) entry which is preliminary data.</text>
</comment>
<evidence type="ECO:0000256" key="1">
    <source>
        <dbReference type="ARBA" id="ARBA00004651"/>
    </source>
</evidence>
<feature type="transmembrane region" description="Helical" evidence="6">
    <location>
        <begin position="348"/>
        <end position="371"/>
    </location>
</feature>
<dbReference type="GO" id="GO:0005886">
    <property type="term" value="C:plasma membrane"/>
    <property type="evidence" value="ECO:0007669"/>
    <property type="project" value="UniProtKB-SubCell"/>
</dbReference>
<dbReference type="PRINTS" id="PR01035">
    <property type="entry name" value="TCRTETA"/>
</dbReference>
<keyword evidence="3 6" id="KW-0812">Transmembrane</keyword>
<feature type="transmembrane region" description="Helical" evidence="6">
    <location>
        <begin position="287"/>
        <end position="306"/>
    </location>
</feature>
<keyword evidence="9" id="KW-1185">Reference proteome</keyword>
<keyword evidence="5 6" id="KW-0472">Membrane</keyword>